<name>A0A7J5XUE1_DISMA</name>
<protein>
    <recommendedName>
        <fullName evidence="10">Alpha-1,3-glucosyltransferase</fullName>
        <ecNumber evidence="10">2.4.1.-</ecNumber>
    </recommendedName>
</protein>
<evidence type="ECO:0000313" key="12">
    <source>
        <dbReference type="EMBL" id="KAF3840501.1"/>
    </source>
</evidence>
<dbReference type="PANTHER" id="PTHR12413:SF2">
    <property type="entry name" value="DOLICHYL PYROPHOSPHATE GLC1MAN9GLCNAC2 ALPHA-1,3-GLUCOSYLTRANSFERASE-RELATED"/>
    <property type="match status" value="1"/>
</dbReference>
<dbReference type="GO" id="GO:0005789">
    <property type="term" value="C:endoplasmic reticulum membrane"/>
    <property type="evidence" value="ECO:0007669"/>
    <property type="project" value="UniProtKB-SubCell"/>
</dbReference>
<evidence type="ECO:0000256" key="3">
    <source>
        <dbReference type="ARBA" id="ARBA00008715"/>
    </source>
</evidence>
<dbReference type="Pfam" id="PF03155">
    <property type="entry name" value="Alg6_Alg8"/>
    <property type="match status" value="2"/>
</dbReference>
<keyword evidence="6" id="KW-0812">Transmembrane</keyword>
<feature type="region of interest" description="Disordered" evidence="11">
    <location>
        <begin position="175"/>
        <end position="197"/>
    </location>
</feature>
<evidence type="ECO:0000256" key="11">
    <source>
        <dbReference type="SAM" id="MobiDB-lite"/>
    </source>
</evidence>
<keyword evidence="9" id="KW-0472">Membrane</keyword>
<evidence type="ECO:0000256" key="2">
    <source>
        <dbReference type="ARBA" id="ARBA00004922"/>
    </source>
</evidence>
<proteinExistence type="inferred from homology"/>
<dbReference type="OrthoDB" id="1689333at2759"/>
<comment type="subcellular location">
    <subcellularLocation>
        <location evidence="1 10">Endoplasmic reticulum membrane</location>
        <topology evidence="1 10">Multi-pass membrane protein</topology>
    </subcellularLocation>
</comment>
<evidence type="ECO:0000256" key="9">
    <source>
        <dbReference type="ARBA" id="ARBA00023136"/>
    </source>
</evidence>
<accession>A0A7J5XUE1</accession>
<sequence length="197" mass="22114">MSVTEFVNKVVPVESRRRCHGGGQLLVPSSIFGVFSLQMSVYQRINSSEWTLDYPPLFAWFELALSQGARLLHPPMLLLSNLNYSSPEAVLYQRLTVICTDLLFLYAVRECCRCVQEQKGSRDVLNRPSFVLASLHLQGALLFAVLLNLKHIFLYVAPAYGVYLLRSYCFTQDNSGASATPTGPRTSGPFTTDWTRP</sequence>
<comment type="caution">
    <text evidence="12">The sequence shown here is derived from an EMBL/GenBank/DDBJ whole genome shotgun (WGS) entry which is preliminary data.</text>
</comment>
<dbReference type="GO" id="GO:0006487">
    <property type="term" value="P:protein N-linked glycosylation"/>
    <property type="evidence" value="ECO:0007669"/>
    <property type="project" value="TreeGrafter"/>
</dbReference>
<keyword evidence="13" id="KW-1185">Reference proteome</keyword>
<dbReference type="GO" id="GO:0042283">
    <property type="term" value="F:dolichyl pyrophosphate Glc1Man9GlcNAc2 alpha-1,3-glucosyltransferase activity"/>
    <property type="evidence" value="ECO:0007669"/>
    <property type="project" value="TreeGrafter"/>
</dbReference>
<dbReference type="EMBL" id="JAAKFY010000020">
    <property type="protein sequence ID" value="KAF3840501.1"/>
    <property type="molecule type" value="Genomic_DNA"/>
</dbReference>
<keyword evidence="5 10" id="KW-0808">Transferase</keyword>
<comment type="similarity">
    <text evidence="3 10">Belongs to the ALG6/ALG8 glucosyltransferase family.</text>
</comment>
<evidence type="ECO:0000256" key="6">
    <source>
        <dbReference type="ARBA" id="ARBA00022692"/>
    </source>
</evidence>
<gene>
    <name evidence="12" type="ORF">F7725_006363</name>
</gene>
<reference evidence="12 13" key="1">
    <citation type="submission" date="2020-03" db="EMBL/GenBank/DDBJ databases">
        <title>Dissostichus mawsoni Genome sequencing and assembly.</title>
        <authorList>
            <person name="Park H."/>
        </authorList>
    </citation>
    <scope>NUCLEOTIDE SEQUENCE [LARGE SCALE GENOMIC DNA]</scope>
    <source>
        <strain evidence="12">DM0001</strain>
        <tissue evidence="12">Muscle</tissue>
    </source>
</reference>
<keyword evidence="7 10" id="KW-0256">Endoplasmic reticulum</keyword>
<comment type="pathway">
    <text evidence="2 10">Protein modification; protein glycosylation.</text>
</comment>
<organism evidence="12 13">
    <name type="scientific">Dissostichus mawsoni</name>
    <name type="common">Antarctic cod</name>
    <dbReference type="NCBI Taxonomy" id="36200"/>
    <lineage>
        <taxon>Eukaryota</taxon>
        <taxon>Metazoa</taxon>
        <taxon>Chordata</taxon>
        <taxon>Craniata</taxon>
        <taxon>Vertebrata</taxon>
        <taxon>Euteleostomi</taxon>
        <taxon>Actinopterygii</taxon>
        <taxon>Neopterygii</taxon>
        <taxon>Teleostei</taxon>
        <taxon>Neoteleostei</taxon>
        <taxon>Acanthomorphata</taxon>
        <taxon>Eupercaria</taxon>
        <taxon>Perciformes</taxon>
        <taxon>Notothenioidei</taxon>
        <taxon>Nototheniidae</taxon>
        <taxon>Dissostichus</taxon>
    </lineage>
</organism>
<dbReference type="InterPro" id="IPR004856">
    <property type="entry name" value="Glyco_trans_ALG6/ALG8"/>
</dbReference>
<keyword evidence="4 10" id="KW-0328">Glycosyltransferase</keyword>
<evidence type="ECO:0000256" key="4">
    <source>
        <dbReference type="ARBA" id="ARBA00022676"/>
    </source>
</evidence>
<evidence type="ECO:0000256" key="1">
    <source>
        <dbReference type="ARBA" id="ARBA00004477"/>
    </source>
</evidence>
<dbReference type="UniPathway" id="UPA00378"/>
<evidence type="ECO:0000256" key="5">
    <source>
        <dbReference type="ARBA" id="ARBA00022679"/>
    </source>
</evidence>
<evidence type="ECO:0000313" key="13">
    <source>
        <dbReference type="Proteomes" id="UP000518266"/>
    </source>
</evidence>
<evidence type="ECO:0000256" key="8">
    <source>
        <dbReference type="ARBA" id="ARBA00022989"/>
    </source>
</evidence>
<keyword evidence="8" id="KW-1133">Transmembrane helix</keyword>
<dbReference type="PANTHER" id="PTHR12413">
    <property type="entry name" value="DOLICHYL GLYCOSYLTRANSFERASE"/>
    <property type="match status" value="1"/>
</dbReference>
<dbReference type="EC" id="2.4.1.-" evidence="10"/>
<dbReference type="Proteomes" id="UP000518266">
    <property type="component" value="Unassembled WGS sequence"/>
</dbReference>
<dbReference type="AlphaFoldDB" id="A0A7J5XUE1"/>
<evidence type="ECO:0000256" key="7">
    <source>
        <dbReference type="ARBA" id="ARBA00022824"/>
    </source>
</evidence>
<evidence type="ECO:0000256" key="10">
    <source>
        <dbReference type="RuleBase" id="RU363110"/>
    </source>
</evidence>